<dbReference type="InterPro" id="IPR013792">
    <property type="entry name" value="RNA3'P_cycl/enolpyr_Trfase_a/b"/>
</dbReference>
<dbReference type="EMBL" id="JAUIZM010000007">
    <property type="protein sequence ID" value="KAK1377047.1"/>
    <property type="molecule type" value="Genomic_DNA"/>
</dbReference>
<dbReference type="InterPro" id="IPR001986">
    <property type="entry name" value="Enolpyruvate_Tfrase_dom"/>
</dbReference>
<dbReference type="SUPFAM" id="SSF55205">
    <property type="entry name" value="EPT/RTPC-like"/>
    <property type="match status" value="1"/>
</dbReference>
<sequence>MTHMFFLYKQQVGPADYKNDDEGKSEDYNNKRNRRAFMEEKETRLQKVVYIRFQSNKQVGSRIIRNEEAIRKWKKDEMEALREQLEPPMQLLHQTTIHLQALRKPQVEEEDSASKRAIVEGSSGLFPAGKESKDEIQLFLGNAGTTMRPLTAAVIVAGGNSSYILDGVPRMRERPIGDLVTAGKGGLPGGKDKLSGSVSSQYLTALLMAAPLAVGDI</sequence>
<gene>
    <name evidence="3" type="ORF">POM88_033240</name>
</gene>
<dbReference type="PANTHER" id="PTHR21090">
    <property type="entry name" value="AROM/DEHYDROQUINATE SYNTHASE"/>
    <property type="match status" value="1"/>
</dbReference>
<keyword evidence="4" id="KW-1185">Reference proteome</keyword>
<dbReference type="InterPro" id="IPR036968">
    <property type="entry name" value="Enolpyruvate_Tfrase_sf"/>
</dbReference>
<protein>
    <recommendedName>
        <fullName evidence="2">Enolpyruvate transferase domain-containing protein</fullName>
    </recommendedName>
</protein>
<reference evidence="3" key="2">
    <citation type="submission" date="2023-05" db="EMBL/GenBank/DDBJ databases">
        <authorList>
            <person name="Schelkunov M.I."/>
        </authorList>
    </citation>
    <scope>NUCLEOTIDE SEQUENCE</scope>
    <source>
        <strain evidence="3">Hsosn_3</strain>
        <tissue evidence="3">Leaf</tissue>
    </source>
</reference>
<dbReference type="AlphaFoldDB" id="A0AAD8I0T8"/>
<feature type="domain" description="Enolpyruvate transferase" evidence="2">
    <location>
        <begin position="98"/>
        <end position="182"/>
    </location>
</feature>
<accession>A0AAD8I0T8</accession>
<organism evidence="3 4">
    <name type="scientific">Heracleum sosnowskyi</name>
    <dbReference type="NCBI Taxonomy" id="360622"/>
    <lineage>
        <taxon>Eukaryota</taxon>
        <taxon>Viridiplantae</taxon>
        <taxon>Streptophyta</taxon>
        <taxon>Embryophyta</taxon>
        <taxon>Tracheophyta</taxon>
        <taxon>Spermatophyta</taxon>
        <taxon>Magnoliopsida</taxon>
        <taxon>eudicotyledons</taxon>
        <taxon>Gunneridae</taxon>
        <taxon>Pentapetalae</taxon>
        <taxon>asterids</taxon>
        <taxon>campanulids</taxon>
        <taxon>Apiales</taxon>
        <taxon>Apiaceae</taxon>
        <taxon>Apioideae</taxon>
        <taxon>apioid superclade</taxon>
        <taxon>Tordylieae</taxon>
        <taxon>Tordyliinae</taxon>
        <taxon>Heracleum</taxon>
    </lineage>
</organism>
<proteinExistence type="predicted"/>
<dbReference type="Pfam" id="PF00275">
    <property type="entry name" value="EPSP_synthase"/>
    <property type="match status" value="1"/>
</dbReference>
<dbReference type="Proteomes" id="UP001237642">
    <property type="component" value="Unassembled WGS sequence"/>
</dbReference>
<dbReference type="GO" id="GO:0003866">
    <property type="term" value="F:3-phosphoshikimate 1-carboxyvinyltransferase activity"/>
    <property type="evidence" value="ECO:0007669"/>
    <property type="project" value="TreeGrafter"/>
</dbReference>
<dbReference type="GO" id="GO:0009423">
    <property type="term" value="P:chorismate biosynthetic process"/>
    <property type="evidence" value="ECO:0007669"/>
    <property type="project" value="TreeGrafter"/>
</dbReference>
<evidence type="ECO:0000256" key="1">
    <source>
        <dbReference type="ARBA" id="ARBA00022679"/>
    </source>
</evidence>
<reference evidence="3" key="1">
    <citation type="submission" date="2023-02" db="EMBL/GenBank/DDBJ databases">
        <title>Genome of toxic invasive species Heracleum sosnowskyi carries increased number of genes despite the absence of recent whole-genome duplications.</title>
        <authorList>
            <person name="Schelkunov M."/>
            <person name="Shtratnikova V."/>
            <person name="Makarenko M."/>
            <person name="Klepikova A."/>
            <person name="Omelchenko D."/>
            <person name="Novikova G."/>
            <person name="Obukhova E."/>
            <person name="Bogdanov V."/>
            <person name="Penin A."/>
            <person name="Logacheva M."/>
        </authorList>
    </citation>
    <scope>NUCLEOTIDE SEQUENCE</scope>
    <source>
        <strain evidence="3">Hsosn_3</strain>
        <tissue evidence="3">Leaf</tissue>
    </source>
</reference>
<evidence type="ECO:0000313" key="4">
    <source>
        <dbReference type="Proteomes" id="UP001237642"/>
    </source>
</evidence>
<dbReference type="InterPro" id="IPR023193">
    <property type="entry name" value="EPSP_synthase_CS"/>
</dbReference>
<keyword evidence="1" id="KW-0808">Transferase</keyword>
<evidence type="ECO:0000259" key="2">
    <source>
        <dbReference type="Pfam" id="PF00275"/>
    </source>
</evidence>
<dbReference type="PROSITE" id="PS00104">
    <property type="entry name" value="EPSP_SYNTHASE_1"/>
    <property type="match status" value="1"/>
</dbReference>
<name>A0AAD8I0T8_9APIA</name>
<comment type="caution">
    <text evidence="3">The sequence shown here is derived from an EMBL/GenBank/DDBJ whole genome shotgun (WGS) entry which is preliminary data.</text>
</comment>
<dbReference type="PANTHER" id="PTHR21090:SF5">
    <property type="entry name" value="PENTAFUNCTIONAL AROM POLYPEPTIDE"/>
    <property type="match status" value="1"/>
</dbReference>
<evidence type="ECO:0000313" key="3">
    <source>
        <dbReference type="EMBL" id="KAK1377047.1"/>
    </source>
</evidence>
<dbReference type="Gene3D" id="3.65.10.10">
    <property type="entry name" value="Enolpyruvate transferase domain"/>
    <property type="match status" value="2"/>
</dbReference>